<evidence type="ECO:0000313" key="1">
    <source>
        <dbReference type="EMBL" id="GJJ09990.1"/>
    </source>
</evidence>
<keyword evidence="2" id="KW-1185">Reference proteome</keyword>
<reference evidence="1" key="1">
    <citation type="submission" date="2021-10" db="EMBL/GenBank/DDBJ databases">
        <title>De novo Genome Assembly of Clathrus columnatus (Basidiomycota, Fungi) Using Illumina and Nanopore Sequence Data.</title>
        <authorList>
            <person name="Ogiso-Tanaka E."/>
            <person name="Itagaki H."/>
            <person name="Hosoya T."/>
            <person name="Hosaka K."/>
        </authorList>
    </citation>
    <scope>NUCLEOTIDE SEQUENCE</scope>
    <source>
        <strain evidence="1">MO-923</strain>
    </source>
</reference>
<dbReference type="SUPFAM" id="SSF56112">
    <property type="entry name" value="Protein kinase-like (PK-like)"/>
    <property type="match status" value="1"/>
</dbReference>
<dbReference type="Proteomes" id="UP001050691">
    <property type="component" value="Unassembled WGS sequence"/>
</dbReference>
<dbReference type="InterPro" id="IPR011009">
    <property type="entry name" value="Kinase-like_dom_sf"/>
</dbReference>
<gene>
    <name evidence="1" type="ORF">Clacol_004216</name>
</gene>
<sequence>MPDYILSLNAFSEVIVHGLLLKDEASIPLTFHRGVSREGELCEIPFGPDAVCRGIPPRPPSNLPPPGGEHLSIMLGETLGSGRVGTVHRAILLGHDYDTKLPPLVIKVSRQKLSESIEQEAWFYEELEHVQGIAVPLCYGFFQARIEDGTEVTTWNDDKSYIKHKRQGDPTLLSILLLERLGERIPMHQSDYSIIQ</sequence>
<evidence type="ECO:0000313" key="2">
    <source>
        <dbReference type="Proteomes" id="UP001050691"/>
    </source>
</evidence>
<name>A0AAV5A6T1_9AGAM</name>
<dbReference type="AlphaFoldDB" id="A0AAV5A6T1"/>
<organism evidence="1 2">
    <name type="scientific">Clathrus columnatus</name>
    <dbReference type="NCBI Taxonomy" id="1419009"/>
    <lineage>
        <taxon>Eukaryota</taxon>
        <taxon>Fungi</taxon>
        <taxon>Dikarya</taxon>
        <taxon>Basidiomycota</taxon>
        <taxon>Agaricomycotina</taxon>
        <taxon>Agaricomycetes</taxon>
        <taxon>Phallomycetidae</taxon>
        <taxon>Phallales</taxon>
        <taxon>Clathraceae</taxon>
        <taxon>Clathrus</taxon>
    </lineage>
</organism>
<accession>A0AAV5A6T1</accession>
<comment type="caution">
    <text evidence="1">The sequence shown here is derived from an EMBL/GenBank/DDBJ whole genome shotgun (WGS) entry which is preliminary data.</text>
</comment>
<dbReference type="EMBL" id="BPWL01000004">
    <property type="protein sequence ID" value="GJJ09990.1"/>
    <property type="molecule type" value="Genomic_DNA"/>
</dbReference>
<protein>
    <submittedName>
        <fullName evidence="1">Uncharacterized protein</fullName>
    </submittedName>
</protein>
<proteinExistence type="predicted"/>